<organism evidence="2 3">
    <name type="scientific">Olleya namhaensis</name>
    <dbReference type="NCBI Taxonomy" id="1144750"/>
    <lineage>
        <taxon>Bacteria</taxon>
        <taxon>Pseudomonadati</taxon>
        <taxon>Bacteroidota</taxon>
        <taxon>Flavobacteriia</taxon>
        <taxon>Flavobacteriales</taxon>
        <taxon>Flavobacteriaceae</taxon>
    </lineage>
</organism>
<reference evidence="3" key="1">
    <citation type="submission" date="2016-10" db="EMBL/GenBank/DDBJ databases">
        <authorList>
            <person name="Varghese N."/>
            <person name="Submissions S."/>
        </authorList>
    </citation>
    <scope>NUCLEOTIDE SEQUENCE [LARGE SCALE GENOMIC DNA]</scope>
    <source>
        <strain evidence="3">DSM 28881</strain>
    </source>
</reference>
<keyword evidence="2" id="KW-0645">Protease</keyword>
<evidence type="ECO:0000313" key="3">
    <source>
        <dbReference type="Proteomes" id="UP000199559"/>
    </source>
</evidence>
<feature type="domain" description="Adaptor protein ClpS core" evidence="1">
    <location>
        <begin position="32"/>
        <end position="97"/>
    </location>
</feature>
<dbReference type="Proteomes" id="UP000199559">
    <property type="component" value="Unassembled WGS sequence"/>
</dbReference>
<dbReference type="Pfam" id="PF02617">
    <property type="entry name" value="ClpS"/>
    <property type="match status" value="1"/>
</dbReference>
<accession>A0A1I3PW54</accession>
<dbReference type="AlphaFoldDB" id="A0A1I3PW54"/>
<keyword evidence="2" id="KW-0378">Hydrolase</keyword>
<evidence type="ECO:0000259" key="1">
    <source>
        <dbReference type="Pfam" id="PF02617"/>
    </source>
</evidence>
<evidence type="ECO:0000313" key="2">
    <source>
        <dbReference type="EMBL" id="SFJ25507.1"/>
    </source>
</evidence>
<gene>
    <name evidence="2" type="ORF">SAMN05443431_105288</name>
</gene>
<protein>
    <submittedName>
        <fullName evidence="2">ATP-dependent Clp protease adaptor protein ClpS</fullName>
    </submittedName>
</protein>
<dbReference type="EMBL" id="FORM01000005">
    <property type="protein sequence ID" value="SFJ25507.1"/>
    <property type="molecule type" value="Genomic_DNA"/>
</dbReference>
<proteinExistence type="predicted"/>
<keyword evidence="3" id="KW-1185">Reference proteome</keyword>
<dbReference type="Gene3D" id="3.30.1390.10">
    <property type="match status" value="1"/>
</dbReference>
<dbReference type="InterPro" id="IPR014719">
    <property type="entry name" value="Ribosomal_bL12_C/ClpS-like"/>
</dbReference>
<dbReference type="STRING" id="1144750.SAMN05443431_105288"/>
<sequence>MSNNFLLLYQKEVRMSTKEKIQEQHEVDTLEKPNNEIVVYNDDVNTFDHVIDSLIYACDHTPEQAEQCTILVHYKGQCTVKTGAYKELEPRCTMLLEAGLSAEII</sequence>
<dbReference type="SUPFAM" id="SSF54736">
    <property type="entry name" value="ClpS-like"/>
    <property type="match status" value="1"/>
</dbReference>
<dbReference type="InterPro" id="IPR003769">
    <property type="entry name" value="ClpS_core"/>
</dbReference>
<dbReference type="GO" id="GO:0006508">
    <property type="term" value="P:proteolysis"/>
    <property type="evidence" value="ECO:0007669"/>
    <property type="project" value="UniProtKB-KW"/>
</dbReference>
<dbReference type="GO" id="GO:0008233">
    <property type="term" value="F:peptidase activity"/>
    <property type="evidence" value="ECO:0007669"/>
    <property type="project" value="UniProtKB-KW"/>
</dbReference>
<name>A0A1I3PW54_9FLAO</name>
<dbReference type="GO" id="GO:0030163">
    <property type="term" value="P:protein catabolic process"/>
    <property type="evidence" value="ECO:0007669"/>
    <property type="project" value="InterPro"/>
</dbReference>